<proteinExistence type="predicted"/>
<name>A0A1L9PZ73_ASPVE</name>
<organism evidence="1 2">
    <name type="scientific">Aspergillus versicolor CBS 583.65</name>
    <dbReference type="NCBI Taxonomy" id="1036611"/>
    <lineage>
        <taxon>Eukaryota</taxon>
        <taxon>Fungi</taxon>
        <taxon>Dikarya</taxon>
        <taxon>Ascomycota</taxon>
        <taxon>Pezizomycotina</taxon>
        <taxon>Eurotiomycetes</taxon>
        <taxon>Eurotiomycetidae</taxon>
        <taxon>Eurotiales</taxon>
        <taxon>Aspergillaceae</taxon>
        <taxon>Aspergillus</taxon>
        <taxon>Aspergillus subgen. Nidulantes</taxon>
    </lineage>
</organism>
<dbReference type="GeneID" id="63723178"/>
<dbReference type="RefSeq" id="XP_040672589.1">
    <property type="nucleotide sequence ID" value="XM_040807667.1"/>
</dbReference>
<dbReference type="Proteomes" id="UP000184073">
    <property type="component" value="Unassembled WGS sequence"/>
</dbReference>
<evidence type="ECO:0000313" key="1">
    <source>
        <dbReference type="EMBL" id="OJJ06827.1"/>
    </source>
</evidence>
<dbReference type="Gene3D" id="3.30.160.20">
    <property type="match status" value="1"/>
</dbReference>
<keyword evidence="2" id="KW-1185">Reference proteome</keyword>
<accession>A0A1L9PZ73</accession>
<reference evidence="2" key="1">
    <citation type="journal article" date="2017" name="Genome Biol.">
        <title>Comparative genomics reveals high biological diversity and specific adaptations in the industrially and medically important fungal genus Aspergillus.</title>
        <authorList>
            <person name="de Vries R.P."/>
            <person name="Riley R."/>
            <person name="Wiebenga A."/>
            <person name="Aguilar-Osorio G."/>
            <person name="Amillis S."/>
            <person name="Uchima C.A."/>
            <person name="Anderluh G."/>
            <person name="Asadollahi M."/>
            <person name="Askin M."/>
            <person name="Barry K."/>
            <person name="Battaglia E."/>
            <person name="Bayram O."/>
            <person name="Benocci T."/>
            <person name="Braus-Stromeyer S.A."/>
            <person name="Caldana C."/>
            <person name="Canovas D."/>
            <person name="Cerqueira G.C."/>
            <person name="Chen F."/>
            <person name="Chen W."/>
            <person name="Choi C."/>
            <person name="Clum A."/>
            <person name="Dos Santos R.A."/>
            <person name="Damasio A.R."/>
            <person name="Diallinas G."/>
            <person name="Emri T."/>
            <person name="Fekete E."/>
            <person name="Flipphi M."/>
            <person name="Freyberg S."/>
            <person name="Gallo A."/>
            <person name="Gournas C."/>
            <person name="Habgood R."/>
            <person name="Hainaut M."/>
            <person name="Harispe M.L."/>
            <person name="Henrissat B."/>
            <person name="Hilden K.S."/>
            <person name="Hope R."/>
            <person name="Hossain A."/>
            <person name="Karabika E."/>
            <person name="Karaffa L."/>
            <person name="Karanyi Z."/>
            <person name="Krasevec N."/>
            <person name="Kuo A."/>
            <person name="Kusch H."/>
            <person name="LaButti K."/>
            <person name="Lagendijk E.L."/>
            <person name="Lapidus A."/>
            <person name="Levasseur A."/>
            <person name="Lindquist E."/>
            <person name="Lipzen A."/>
            <person name="Logrieco A.F."/>
            <person name="MacCabe A."/>
            <person name="Maekelae M.R."/>
            <person name="Malavazi I."/>
            <person name="Melin P."/>
            <person name="Meyer V."/>
            <person name="Mielnichuk N."/>
            <person name="Miskei M."/>
            <person name="Molnar A.P."/>
            <person name="Mule G."/>
            <person name="Ngan C.Y."/>
            <person name="Orejas M."/>
            <person name="Orosz E."/>
            <person name="Ouedraogo J.P."/>
            <person name="Overkamp K.M."/>
            <person name="Park H.-S."/>
            <person name="Perrone G."/>
            <person name="Piumi F."/>
            <person name="Punt P.J."/>
            <person name="Ram A.F."/>
            <person name="Ramon A."/>
            <person name="Rauscher S."/>
            <person name="Record E."/>
            <person name="Riano-Pachon D.M."/>
            <person name="Robert V."/>
            <person name="Roehrig J."/>
            <person name="Ruller R."/>
            <person name="Salamov A."/>
            <person name="Salih N.S."/>
            <person name="Samson R.A."/>
            <person name="Sandor E."/>
            <person name="Sanguinetti M."/>
            <person name="Schuetze T."/>
            <person name="Sepcic K."/>
            <person name="Shelest E."/>
            <person name="Sherlock G."/>
            <person name="Sophianopoulou V."/>
            <person name="Squina F.M."/>
            <person name="Sun H."/>
            <person name="Susca A."/>
            <person name="Todd R.B."/>
            <person name="Tsang A."/>
            <person name="Unkles S.E."/>
            <person name="van de Wiele N."/>
            <person name="van Rossen-Uffink D."/>
            <person name="Oliveira J.V."/>
            <person name="Vesth T.C."/>
            <person name="Visser J."/>
            <person name="Yu J.-H."/>
            <person name="Zhou M."/>
            <person name="Andersen M.R."/>
            <person name="Archer D.B."/>
            <person name="Baker S.E."/>
            <person name="Benoit I."/>
            <person name="Brakhage A.A."/>
            <person name="Braus G.H."/>
            <person name="Fischer R."/>
            <person name="Frisvad J.C."/>
            <person name="Goldman G.H."/>
            <person name="Houbraken J."/>
            <person name="Oakley B."/>
            <person name="Pocsi I."/>
            <person name="Scazzocchio C."/>
            <person name="Seiboth B."/>
            <person name="vanKuyk P.A."/>
            <person name="Wortman J."/>
            <person name="Dyer P.S."/>
            <person name="Grigoriev I.V."/>
        </authorList>
    </citation>
    <scope>NUCLEOTIDE SEQUENCE [LARGE SCALE GENOMIC DNA]</scope>
    <source>
        <strain evidence="2">CBS 583.65</strain>
    </source>
</reference>
<evidence type="ECO:0000313" key="2">
    <source>
        <dbReference type="Proteomes" id="UP000184073"/>
    </source>
</evidence>
<sequence>MSDPRLDIKYDWRLRLEVYCTKNGIDEPKYNTFSDRRGGRTAWSCHVIVHGTTFAARYWFDGDFVQNAMEDAAEVALKVLDSKSYQQPSQGPPSGTVP</sequence>
<protein>
    <recommendedName>
        <fullName evidence="3">DRBM domain-containing protein</fullName>
    </recommendedName>
</protein>
<dbReference type="VEuPathDB" id="FungiDB:ASPVEDRAFT_140562"/>
<gene>
    <name evidence="1" type="ORF">ASPVEDRAFT_140562</name>
</gene>
<dbReference type="CDD" id="cd00048">
    <property type="entry name" value="DSRM_SF"/>
    <property type="match status" value="1"/>
</dbReference>
<dbReference type="SUPFAM" id="SSF54768">
    <property type="entry name" value="dsRNA-binding domain-like"/>
    <property type="match status" value="1"/>
</dbReference>
<dbReference type="OrthoDB" id="5418749at2759"/>
<evidence type="ECO:0008006" key="3">
    <source>
        <dbReference type="Google" id="ProtNLM"/>
    </source>
</evidence>
<dbReference type="PANTHER" id="PTHR42030:SF1">
    <property type="entry name" value="DRBM DOMAIN-CONTAINING PROTEIN"/>
    <property type="match status" value="1"/>
</dbReference>
<dbReference type="PANTHER" id="PTHR42030">
    <property type="entry name" value="DRBM DOMAIN-CONTAINING PROTEIN"/>
    <property type="match status" value="1"/>
</dbReference>
<dbReference type="AlphaFoldDB" id="A0A1L9PZ73"/>
<dbReference type="EMBL" id="KV878135">
    <property type="protein sequence ID" value="OJJ06827.1"/>
    <property type="molecule type" value="Genomic_DNA"/>
</dbReference>